<dbReference type="Gene3D" id="3.20.20.80">
    <property type="entry name" value="Glycosidases"/>
    <property type="match status" value="1"/>
</dbReference>
<dbReference type="GO" id="GO:0015823">
    <property type="term" value="P:phenylalanine transport"/>
    <property type="evidence" value="ECO:0007669"/>
    <property type="project" value="TreeGrafter"/>
</dbReference>
<dbReference type="Pfam" id="PF16028">
    <property type="entry name" value="SLC3A2_N"/>
    <property type="match status" value="1"/>
</dbReference>
<proteinExistence type="predicted"/>
<dbReference type="SUPFAM" id="SSF51445">
    <property type="entry name" value="(Trans)glycosidases"/>
    <property type="match status" value="1"/>
</dbReference>
<dbReference type="OrthoDB" id="204980at2759"/>
<name>A0A6J2VP29_CHACN</name>
<dbReference type="RefSeq" id="XP_030633822.1">
    <property type="nucleotide sequence ID" value="XM_030777962.1"/>
</dbReference>
<keyword evidence="1" id="KW-0812">Transmembrane</keyword>
<accession>A0A6J2VP29</accession>
<dbReference type="InterPro" id="IPR006047">
    <property type="entry name" value="GH13_cat_dom"/>
</dbReference>
<gene>
    <name evidence="4" type="primary">LOC115814991</name>
</gene>
<protein>
    <submittedName>
        <fullName evidence="4">4F2 cell-surface antigen heavy chain</fullName>
    </submittedName>
</protein>
<evidence type="ECO:0000313" key="4">
    <source>
        <dbReference type="RefSeq" id="XP_030633822.1"/>
    </source>
</evidence>
<dbReference type="InterPro" id="IPR013780">
    <property type="entry name" value="Glyco_hydro_b"/>
</dbReference>
<evidence type="ECO:0000313" key="3">
    <source>
        <dbReference type="Proteomes" id="UP000504632"/>
    </source>
</evidence>
<feature type="transmembrane region" description="Helical" evidence="1">
    <location>
        <begin position="64"/>
        <end position="84"/>
    </location>
</feature>
<dbReference type="InterPro" id="IPR017853">
    <property type="entry name" value="GH"/>
</dbReference>
<dbReference type="GO" id="GO:0015180">
    <property type="term" value="F:L-alanine transmembrane transporter activity"/>
    <property type="evidence" value="ECO:0007669"/>
    <property type="project" value="TreeGrafter"/>
</dbReference>
<dbReference type="Gene3D" id="2.60.40.1180">
    <property type="entry name" value="Golgi alpha-mannosidase II"/>
    <property type="match status" value="1"/>
</dbReference>
<dbReference type="InParanoid" id="A0A6J2VP29"/>
<dbReference type="InterPro" id="IPR031984">
    <property type="entry name" value="SLC3A2_N"/>
</dbReference>
<evidence type="ECO:0000256" key="1">
    <source>
        <dbReference type="SAM" id="Phobius"/>
    </source>
</evidence>
<dbReference type="GO" id="GO:0016323">
    <property type="term" value="C:basolateral plasma membrane"/>
    <property type="evidence" value="ECO:0007669"/>
    <property type="project" value="TreeGrafter"/>
</dbReference>
<dbReference type="GO" id="GO:0015173">
    <property type="term" value="F:aromatic amino acid transmembrane transporter activity"/>
    <property type="evidence" value="ECO:0007669"/>
    <property type="project" value="TreeGrafter"/>
</dbReference>
<dbReference type="GeneID" id="115814991"/>
<dbReference type="InterPro" id="IPR042280">
    <property type="entry name" value="SLC3A2"/>
</dbReference>
<keyword evidence="1" id="KW-1133">Transmembrane helix</keyword>
<dbReference type="Pfam" id="PF00128">
    <property type="entry name" value="Alpha-amylase"/>
    <property type="match status" value="1"/>
</dbReference>
<dbReference type="Proteomes" id="UP000504632">
    <property type="component" value="Chromosome 6"/>
</dbReference>
<reference evidence="4" key="1">
    <citation type="submission" date="2025-08" db="UniProtKB">
        <authorList>
            <consortium name="RefSeq"/>
        </authorList>
    </citation>
    <scope>IDENTIFICATION</scope>
</reference>
<keyword evidence="3" id="KW-1185">Reference proteome</keyword>
<dbReference type="PANTHER" id="PTHR46673">
    <property type="entry name" value="4F2 CELL-SURFACE ANTIGEN HEAVY CHAIN"/>
    <property type="match status" value="1"/>
</dbReference>
<dbReference type="AlphaFoldDB" id="A0A6J2VP29"/>
<sequence>MDSDPGYGSVAVGIGPGLAGSLEGSETVPLLIPEADESQWRPMTREELEQAAGGPGWKKLRSRLVLLFWLSWLAMLGVAVAIVVQSPRPVAPPLHWWQRELFYSLQPAVFMDGDGAEASSISAVAERLPYLKSLGVGVMILEGVFRYDVSPPNLTMIDEHLGTSLQFQQLIIESHKAGIKVVLDLCELDLFSGQEPANETDGLSDASGHIQYSLRYWLEQGVSGFAICDADPAFSEKTLTEWRLLIQEFNTKDDERIVMVRQMGKALPAFNASGPAVNGSLVELVTKPLLPPSPNPLSAQEVANAMETNLQKPQEEWPSWTVGGKASSGLENILMVLMMTLPGTPIIKYGEEISPSQVSTKMTRPLGLFQSLSRMRAREEALRFGSFTFLPFNATSVGHGTPNATATATVAATPPLAFLRSWGCVHFLVLFNLGSVSHTLDPDWAPSLPEGGVYVTSTGLDRLGSVSLQSMQLRPKEAVVIKLFETGNVS</sequence>
<organism evidence="3 4">
    <name type="scientific">Chanos chanos</name>
    <name type="common">Milkfish</name>
    <name type="synonym">Mugil chanos</name>
    <dbReference type="NCBI Taxonomy" id="29144"/>
    <lineage>
        <taxon>Eukaryota</taxon>
        <taxon>Metazoa</taxon>
        <taxon>Chordata</taxon>
        <taxon>Craniata</taxon>
        <taxon>Vertebrata</taxon>
        <taxon>Euteleostomi</taxon>
        <taxon>Actinopterygii</taxon>
        <taxon>Neopterygii</taxon>
        <taxon>Teleostei</taxon>
        <taxon>Ostariophysi</taxon>
        <taxon>Gonorynchiformes</taxon>
        <taxon>Chanidae</taxon>
        <taxon>Chanos</taxon>
    </lineage>
</organism>
<dbReference type="GO" id="GO:1904273">
    <property type="term" value="P:L-alanine import across plasma membrane"/>
    <property type="evidence" value="ECO:0007669"/>
    <property type="project" value="TreeGrafter"/>
</dbReference>
<feature type="domain" description="Glycosyl hydrolase family 13 catalytic" evidence="2">
    <location>
        <begin position="104"/>
        <end position="376"/>
    </location>
</feature>
<keyword evidence="1" id="KW-0472">Membrane</keyword>
<dbReference type="SMART" id="SM00642">
    <property type="entry name" value="Aamy"/>
    <property type="match status" value="1"/>
</dbReference>
<dbReference type="GO" id="GO:0015190">
    <property type="term" value="F:L-leucine transmembrane transporter activity"/>
    <property type="evidence" value="ECO:0007669"/>
    <property type="project" value="TreeGrafter"/>
</dbReference>
<dbReference type="GO" id="GO:0005975">
    <property type="term" value="P:carbohydrate metabolic process"/>
    <property type="evidence" value="ECO:0007669"/>
    <property type="project" value="InterPro"/>
</dbReference>
<evidence type="ECO:0000259" key="2">
    <source>
        <dbReference type="SMART" id="SM00642"/>
    </source>
</evidence>
<dbReference type="PANTHER" id="PTHR46673:SF2">
    <property type="entry name" value="4F2 CELL-SURFACE ANTIGEN HEAVY CHAIN-LIKE"/>
    <property type="match status" value="1"/>
</dbReference>
<dbReference type="GO" id="GO:1903801">
    <property type="term" value="P:L-leucine import across plasma membrane"/>
    <property type="evidence" value="ECO:0007669"/>
    <property type="project" value="TreeGrafter"/>
</dbReference>
<dbReference type="GO" id="GO:0016324">
    <property type="term" value="C:apical plasma membrane"/>
    <property type="evidence" value="ECO:0007669"/>
    <property type="project" value="TreeGrafter"/>
</dbReference>